<dbReference type="InterPro" id="IPR006564">
    <property type="entry name" value="Znf_PMZ"/>
</dbReference>
<dbReference type="Pfam" id="PF10551">
    <property type="entry name" value="MULE"/>
    <property type="match status" value="1"/>
</dbReference>
<protein>
    <recommendedName>
        <fullName evidence="6">SWIM-type domain-containing protein</fullName>
    </recommendedName>
</protein>
<reference evidence="7" key="2">
    <citation type="submission" date="2023-05" db="EMBL/GenBank/DDBJ databases">
        <authorList>
            <person name="Schelkunov M.I."/>
        </authorList>
    </citation>
    <scope>NUCLEOTIDE SEQUENCE</scope>
    <source>
        <strain evidence="7">Hsosn_3</strain>
        <tissue evidence="7">Leaf</tissue>
    </source>
</reference>
<dbReference type="GO" id="GO:0008270">
    <property type="term" value="F:zinc ion binding"/>
    <property type="evidence" value="ECO:0007669"/>
    <property type="project" value="UniProtKB-KW"/>
</dbReference>
<evidence type="ECO:0000259" key="6">
    <source>
        <dbReference type="PROSITE" id="PS50966"/>
    </source>
</evidence>
<evidence type="ECO:0000256" key="3">
    <source>
        <dbReference type="ARBA" id="ARBA00022833"/>
    </source>
</evidence>
<dbReference type="SMART" id="SM00575">
    <property type="entry name" value="ZnF_PMZ"/>
    <property type="match status" value="1"/>
</dbReference>
<keyword evidence="1" id="KW-0479">Metal-binding</keyword>
<evidence type="ECO:0000256" key="1">
    <source>
        <dbReference type="ARBA" id="ARBA00022723"/>
    </source>
</evidence>
<dbReference type="EMBL" id="JAUIZM010000002">
    <property type="protein sequence ID" value="KAK1396433.1"/>
    <property type="molecule type" value="Genomic_DNA"/>
</dbReference>
<feature type="domain" description="SWIM-type" evidence="6">
    <location>
        <begin position="586"/>
        <end position="622"/>
    </location>
</feature>
<evidence type="ECO:0000313" key="7">
    <source>
        <dbReference type="EMBL" id="KAK1396433.1"/>
    </source>
</evidence>
<dbReference type="Proteomes" id="UP001237642">
    <property type="component" value="Unassembled WGS sequence"/>
</dbReference>
<evidence type="ECO:0000256" key="5">
    <source>
        <dbReference type="SAM" id="MobiDB-lite"/>
    </source>
</evidence>
<keyword evidence="3" id="KW-0862">Zinc</keyword>
<comment type="caution">
    <text evidence="7">The sequence shown here is derived from an EMBL/GenBank/DDBJ whole genome shotgun (WGS) entry which is preliminary data.</text>
</comment>
<gene>
    <name evidence="7" type="ORF">POM88_006296</name>
</gene>
<evidence type="ECO:0000256" key="2">
    <source>
        <dbReference type="ARBA" id="ARBA00022771"/>
    </source>
</evidence>
<dbReference type="AlphaFoldDB" id="A0AAD8J4L2"/>
<dbReference type="InterPro" id="IPR018289">
    <property type="entry name" value="MULE_transposase_dom"/>
</dbReference>
<feature type="region of interest" description="Disordered" evidence="5">
    <location>
        <begin position="1"/>
        <end position="46"/>
    </location>
</feature>
<feature type="compositionally biased region" description="Acidic residues" evidence="5">
    <location>
        <begin position="28"/>
        <end position="46"/>
    </location>
</feature>
<dbReference type="PROSITE" id="PS50966">
    <property type="entry name" value="ZF_SWIM"/>
    <property type="match status" value="1"/>
</dbReference>
<dbReference type="PANTHER" id="PTHR47718">
    <property type="entry name" value="OS01G0519700 PROTEIN"/>
    <property type="match status" value="1"/>
</dbReference>
<dbReference type="InterPro" id="IPR004330">
    <property type="entry name" value="FAR1_DNA_bnd_dom"/>
</dbReference>
<sequence length="781" mass="89681">MSTNEEASGYECSPHVESSDSDQPNVESEIESSESEDDIEDLNDGNESEFRSFIGADGIKYFVPNCDDKEKPQTNQHFPALEDAYLFYLNYGRTCGFDVNKSTEKSDKHKNMLAKYIECNRAGSPHHNKSKLLDENGVEGKKKRRKTTSRRCYCKAKIILKPAGHRGFVIMSFVEEHNHPLATGAARMFLRCNRNVSIDQQHFIMDCARAKIGATRSHAIAKELRGSYEDVGATVADFKNFSRDVKIRIGDHDAKMILAKFKLKKETSNNTFYYDYKVDKQGHLTGLFWTDVIGQANFDVFGDIVSFDPTFRTNRYNMVFVPFTGVDNHWKNVTFAAGLLAKENYKNFKWLLLAFNKAMGRVPPCVITDQCLAIKKALNRWWSKAKHRLCMWHIMNKLPSKVGPTLSSNKKFVENLKSAVYSDHLTPDEFEERWNAVISEYKLESNTWLTELFNIRDQWIPAYFSDIEMAGLLRTTSRSESSNFFFQHFHESGDTLVEFYSSFESAMDKQRLRYAENENRSEQIPTTDTTMSIEKDASKLYTLEIFYLVREEIKTACYHTTMQDMTKDNEKRHFKCKDDLLHDKIFEVSVRLSDNYVQCSCKFFNRKGYLCRHAFAALHQCSVKHIPAGFIKPRWSKNAIKRHSFLGSSQLKEICEARDRKKLKRTRAWFEFQDCMNQAGEDEDKLDSVLTGVQSINSLLAKNADDTPVQRGAHRADKFIVPVPESDVSVLNPNISRNKGCGRRIKSAREIAIETGNGRKCGRCNGSGHNVRTCTQNKEPV</sequence>
<keyword evidence="8" id="KW-1185">Reference proteome</keyword>
<name>A0AAD8J4L2_9APIA</name>
<reference evidence="7" key="1">
    <citation type="submission" date="2023-02" db="EMBL/GenBank/DDBJ databases">
        <title>Genome of toxic invasive species Heracleum sosnowskyi carries increased number of genes despite the absence of recent whole-genome duplications.</title>
        <authorList>
            <person name="Schelkunov M."/>
            <person name="Shtratnikova V."/>
            <person name="Makarenko M."/>
            <person name="Klepikova A."/>
            <person name="Omelchenko D."/>
            <person name="Novikova G."/>
            <person name="Obukhova E."/>
            <person name="Bogdanov V."/>
            <person name="Penin A."/>
            <person name="Logacheva M."/>
        </authorList>
    </citation>
    <scope>NUCLEOTIDE SEQUENCE</scope>
    <source>
        <strain evidence="7">Hsosn_3</strain>
        <tissue evidence="7">Leaf</tissue>
    </source>
</reference>
<evidence type="ECO:0000313" key="8">
    <source>
        <dbReference type="Proteomes" id="UP001237642"/>
    </source>
</evidence>
<organism evidence="7 8">
    <name type="scientific">Heracleum sosnowskyi</name>
    <dbReference type="NCBI Taxonomy" id="360622"/>
    <lineage>
        <taxon>Eukaryota</taxon>
        <taxon>Viridiplantae</taxon>
        <taxon>Streptophyta</taxon>
        <taxon>Embryophyta</taxon>
        <taxon>Tracheophyta</taxon>
        <taxon>Spermatophyta</taxon>
        <taxon>Magnoliopsida</taxon>
        <taxon>eudicotyledons</taxon>
        <taxon>Gunneridae</taxon>
        <taxon>Pentapetalae</taxon>
        <taxon>asterids</taxon>
        <taxon>campanulids</taxon>
        <taxon>Apiales</taxon>
        <taxon>Apiaceae</taxon>
        <taxon>Apioideae</taxon>
        <taxon>apioid superclade</taxon>
        <taxon>Tordylieae</taxon>
        <taxon>Tordyliinae</taxon>
        <taxon>Heracleum</taxon>
    </lineage>
</organism>
<accession>A0AAD8J4L2</accession>
<dbReference type="Pfam" id="PF03101">
    <property type="entry name" value="FAR1"/>
    <property type="match status" value="1"/>
</dbReference>
<dbReference type="PANTHER" id="PTHR47718:SF18">
    <property type="entry name" value="PROTEIN FAR1-RELATED SEQUENCE 5-LIKE"/>
    <property type="match status" value="1"/>
</dbReference>
<feature type="compositionally biased region" description="Basic and acidic residues" evidence="5">
    <location>
        <begin position="131"/>
        <end position="140"/>
    </location>
</feature>
<dbReference type="InterPro" id="IPR007527">
    <property type="entry name" value="Znf_SWIM"/>
</dbReference>
<feature type="region of interest" description="Disordered" evidence="5">
    <location>
        <begin position="122"/>
        <end position="144"/>
    </location>
</feature>
<proteinExistence type="predicted"/>
<keyword evidence="2 4" id="KW-0863">Zinc-finger</keyword>
<evidence type="ECO:0000256" key="4">
    <source>
        <dbReference type="PROSITE-ProRule" id="PRU00325"/>
    </source>
</evidence>
<dbReference type="Pfam" id="PF04434">
    <property type="entry name" value="SWIM"/>
    <property type="match status" value="1"/>
</dbReference>